<protein>
    <submittedName>
        <fullName evidence="1">Uncharacterized protein</fullName>
    </submittedName>
</protein>
<proteinExistence type="predicted"/>
<dbReference type="EMBL" id="MN738760">
    <property type="protein sequence ID" value="QHS83510.1"/>
    <property type="molecule type" value="Genomic_DNA"/>
</dbReference>
<sequence length="252" mass="29651">MTVGVYCYPTQVRPWLPQEFICPKTSRTVKTYKIGCAENVEERIYSELNETLCETRDYYTPEHFKIMGVNDGFAYAAETVLRNRQRDIANRFNNVVSLSISDDNSRGEKEIYFLTENDLEEIWQPIPEYNSVSVTLANLPGRVPEVLRELQEIAENRDRFIDCTIIRGTCYNRSRGQQRERVDSIINSDMTLESLLRWTTRNHLPAISWDAPQEIGLHHHTKRDQQVIEKKYYMADLKWDLERNYIAFSQPN</sequence>
<dbReference type="AlphaFoldDB" id="A0A6C0AVX3"/>
<reference evidence="1" key="1">
    <citation type="journal article" date="2020" name="Nature">
        <title>Giant virus diversity and host interactions through global metagenomics.</title>
        <authorList>
            <person name="Schulz F."/>
            <person name="Roux S."/>
            <person name="Paez-Espino D."/>
            <person name="Jungbluth S."/>
            <person name="Walsh D.A."/>
            <person name="Denef V.J."/>
            <person name="McMahon K.D."/>
            <person name="Konstantinidis K.T."/>
            <person name="Eloe-Fadrosh E.A."/>
            <person name="Kyrpides N.C."/>
            <person name="Woyke T."/>
        </authorList>
    </citation>
    <scope>NUCLEOTIDE SEQUENCE</scope>
    <source>
        <strain evidence="1">GVMAG-S-ERX555961-36</strain>
    </source>
</reference>
<evidence type="ECO:0000313" key="1">
    <source>
        <dbReference type="EMBL" id="QHS83510.1"/>
    </source>
</evidence>
<name>A0A6C0AVX3_9ZZZZ</name>
<organism evidence="1">
    <name type="scientific">viral metagenome</name>
    <dbReference type="NCBI Taxonomy" id="1070528"/>
    <lineage>
        <taxon>unclassified sequences</taxon>
        <taxon>metagenomes</taxon>
        <taxon>organismal metagenomes</taxon>
    </lineage>
</organism>
<accession>A0A6C0AVX3</accession>